<evidence type="ECO:0000256" key="1">
    <source>
        <dbReference type="ARBA" id="ARBA00009013"/>
    </source>
</evidence>
<dbReference type="PANTHER" id="PTHR33495:SF15">
    <property type="entry name" value="STAS DOMAIN-CONTAINING PROTEIN"/>
    <property type="match status" value="1"/>
</dbReference>
<dbReference type="InterPro" id="IPR036513">
    <property type="entry name" value="STAS_dom_sf"/>
</dbReference>
<dbReference type="SUPFAM" id="SSF52091">
    <property type="entry name" value="SpoIIaa-like"/>
    <property type="match status" value="1"/>
</dbReference>
<name>M1RG95_UNCXX</name>
<evidence type="ECO:0000313" key="4">
    <source>
        <dbReference type="EMBL" id="AGG16227.1"/>
    </source>
</evidence>
<dbReference type="InterPro" id="IPR003658">
    <property type="entry name" value="Anti-sigma_ant"/>
</dbReference>
<dbReference type="GO" id="GO:0043856">
    <property type="term" value="F:anti-sigma factor antagonist activity"/>
    <property type="evidence" value="ECO:0007669"/>
    <property type="project" value="InterPro"/>
</dbReference>
<dbReference type="NCBIfam" id="TIGR00377">
    <property type="entry name" value="ant_ant_sig"/>
    <property type="match status" value="1"/>
</dbReference>
<organism evidence="4">
    <name type="scientific">bacterium FH-1</name>
    <dbReference type="NCBI Taxonomy" id="1297054"/>
    <lineage>
        <taxon>Bacteria</taxon>
    </lineage>
</organism>
<accession>M1RG95</accession>
<protein>
    <recommendedName>
        <fullName evidence="2">Anti-sigma factor antagonist</fullName>
    </recommendedName>
</protein>
<feature type="domain" description="STAS" evidence="3">
    <location>
        <begin position="6"/>
        <end position="105"/>
    </location>
</feature>
<dbReference type="AlphaFoldDB" id="M1RG95"/>
<evidence type="ECO:0000259" key="3">
    <source>
        <dbReference type="PROSITE" id="PS50801"/>
    </source>
</evidence>
<dbReference type="CDD" id="cd07043">
    <property type="entry name" value="STAS_anti-anti-sigma_factors"/>
    <property type="match status" value="1"/>
</dbReference>
<proteinExistence type="inferred from homology"/>
<dbReference type="Pfam" id="PF01740">
    <property type="entry name" value="STAS"/>
    <property type="match status" value="1"/>
</dbReference>
<dbReference type="EMBL" id="KC196894">
    <property type="protein sequence ID" value="AGG16227.1"/>
    <property type="molecule type" value="Genomic_DNA"/>
</dbReference>
<dbReference type="InterPro" id="IPR002645">
    <property type="entry name" value="STAS_dom"/>
</dbReference>
<sequence>MSVKVSVQETDVGQKVLTISLSGRFDIYTYEDFGNSYKDNLEPGAKIILDMSGLEYLDSSALGMLLMMRERTGGATADISIVNCSPEVAKILSTVKFDKLFHMAS</sequence>
<evidence type="ECO:0000256" key="2">
    <source>
        <dbReference type="RuleBase" id="RU003749"/>
    </source>
</evidence>
<reference evidence="4" key="1">
    <citation type="journal article" date="2013" name="Environ. Microbiol.">
        <title>Comparative genomic analysis of magnetotactic bacteria from the Deltaproteobacteria provides new insights into magnetite and greigite magnetosome genes required for magnetotaxis.</title>
        <authorList>
            <person name="Lefevre C.T."/>
            <person name="Trubitsyn D."/>
            <person name="Abreu F."/>
            <person name="Kolinko S."/>
            <person name="Jogler C."/>
            <person name="de Almeida L.G."/>
            <person name="de Vasconcelos A.T."/>
            <person name="Kube M."/>
            <person name="Reinhardt R."/>
            <person name="Lins U."/>
            <person name="Pignol D."/>
            <person name="Schuler D."/>
            <person name="Bazylinski D.A."/>
            <person name="Ginet N."/>
        </authorList>
    </citation>
    <scope>NUCLEOTIDE SEQUENCE</scope>
    <source>
        <strain evidence="4">FH-1</strain>
    </source>
</reference>
<dbReference type="PANTHER" id="PTHR33495">
    <property type="entry name" value="ANTI-SIGMA FACTOR ANTAGONIST TM_1081-RELATED-RELATED"/>
    <property type="match status" value="1"/>
</dbReference>
<comment type="similarity">
    <text evidence="1 2">Belongs to the anti-sigma-factor antagonist family.</text>
</comment>
<dbReference type="Gene3D" id="3.30.750.24">
    <property type="entry name" value="STAS domain"/>
    <property type="match status" value="1"/>
</dbReference>
<dbReference type="PROSITE" id="PS50801">
    <property type="entry name" value="STAS"/>
    <property type="match status" value="1"/>
</dbReference>